<evidence type="ECO:0000313" key="2">
    <source>
        <dbReference type="EMBL" id="SVD50488.1"/>
    </source>
</evidence>
<evidence type="ECO:0000259" key="1">
    <source>
        <dbReference type="Pfam" id="PF02776"/>
    </source>
</evidence>
<dbReference type="InterPro" id="IPR012001">
    <property type="entry name" value="Thiamin_PyroP_enz_TPP-bd_dom"/>
</dbReference>
<dbReference type="AlphaFoldDB" id="A0A382VXA1"/>
<reference evidence="2" key="1">
    <citation type="submission" date="2018-05" db="EMBL/GenBank/DDBJ databases">
        <authorList>
            <person name="Lanie J.A."/>
            <person name="Ng W.-L."/>
            <person name="Kazmierczak K.M."/>
            <person name="Andrzejewski T.M."/>
            <person name="Davidsen T.M."/>
            <person name="Wayne K.J."/>
            <person name="Tettelin H."/>
            <person name="Glass J.I."/>
            <person name="Rusch D."/>
            <person name="Podicherti R."/>
            <person name="Tsui H.-C.T."/>
            <person name="Winkler M.E."/>
        </authorList>
    </citation>
    <scope>NUCLEOTIDE SEQUENCE</scope>
</reference>
<dbReference type="Gene3D" id="3.40.50.970">
    <property type="match status" value="1"/>
</dbReference>
<dbReference type="Pfam" id="PF02776">
    <property type="entry name" value="TPP_enzyme_N"/>
    <property type="match status" value="1"/>
</dbReference>
<dbReference type="CDD" id="cd07035">
    <property type="entry name" value="TPP_PYR_POX_like"/>
    <property type="match status" value="1"/>
</dbReference>
<dbReference type="EMBL" id="UINC01154934">
    <property type="protein sequence ID" value="SVD50488.1"/>
    <property type="molecule type" value="Genomic_DNA"/>
</dbReference>
<gene>
    <name evidence="2" type="ORF">METZ01_LOCUS403342</name>
</gene>
<dbReference type="SUPFAM" id="SSF52518">
    <property type="entry name" value="Thiamin diphosphate-binding fold (THDP-binding)"/>
    <property type="match status" value="1"/>
</dbReference>
<dbReference type="InterPro" id="IPR029061">
    <property type="entry name" value="THDP-binding"/>
</dbReference>
<proteinExistence type="predicted"/>
<name>A0A382VXA1_9ZZZZ</name>
<feature type="domain" description="Thiamine pyrophosphate enzyme N-terminal TPP-binding" evidence="1">
    <location>
        <begin position="4"/>
        <end position="73"/>
    </location>
</feature>
<dbReference type="GO" id="GO:0030976">
    <property type="term" value="F:thiamine pyrophosphate binding"/>
    <property type="evidence" value="ECO:0007669"/>
    <property type="project" value="InterPro"/>
</dbReference>
<organism evidence="2">
    <name type="scientific">marine metagenome</name>
    <dbReference type="NCBI Taxonomy" id="408172"/>
    <lineage>
        <taxon>unclassified sequences</taxon>
        <taxon>metagenomes</taxon>
        <taxon>ecological metagenomes</taxon>
    </lineage>
</organism>
<accession>A0A382VXA1</accession>
<protein>
    <recommendedName>
        <fullName evidence="1">Thiamine pyrophosphate enzyme N-terminal TPP-binding domain-containing protein</fullName>
    </recommendedName>
</protein>
<feature type="non-terminal residue" evidence="2">
    <location>
        <position position="77"/>
    </location>
</feature>
<sequence>MPMMTGGRFMAETLHGYGVTHVFFVPVIIQRAMLEMEKLGIKRILTHGEKAAAYMADGYARASHKVGVCAAKNVGAS</sequence>